<dbReference type="Proteomes" id="UP000263689">
    <property type="component" value="Chromosome"/>
</dbReference>
<reference evidence="1 2" key="1">
    <citation type="submission" date="2009-06" db="EMBL/GenBank/DDBJ databases">
        <title>Molecular Evidence for Microbiologically Influenced Corrosion from genome of Methanogen.</title>
        <authorList>
            <person name="Ito N."/>
            <person name="Tsurumaru H."/>
            <person name="Shimizu A."/>
            <person name="Harada T."/>
            <person name="Hosoyama A."/>
            <person name="Horikawa H."/>
            <person name="Wakai S."/>
            <person name="Sasaki K."/>
            <person name="Nishijima K."/>
            <person name="Ataku H."/>
            <person name="Yamazaki J."/>
            <person name="Mise M."/>
            <person name="Yamazaki S."/>
            <person name="Tanikawa S."/>
            <person name="Harayama S."/>
            <person name="Fujita N."/>
        </authorList>
    </citation>
    <scope>NUCLEOTIDE SEQUENCE [LARGE SCALE GENOMIC DNA]</scope>
    <source>
        <strain evidence="2">OS7 ( NBRC 103642)</strain>
    </source>
</reference>
<dbReference type="GeneID" id="37874968"/>
<dbReference type="RefSeq" id="WP_013998870.1">
    <property type="nucleotide sequence ID" value="NZ_AP011528.1"/>
</dbReference>
<dbReference type="GeneID" id="10981907"/>
<gene>
    <name evidence="1" type="ORF">MMOS7_04830</name>
</gene>
<name>A0A2Z5PFJ6_METMI</name>
<sequence>MKLEENYLLVNDDTGEIICGFSPAITVKKSEKSLKKIVENWNEDAGICGLGFLHEIMELKGTLKLIKVTKEEFEEYGEEIGIKKDIKVGNSVEIITRNYSEAIFYSGIWRELSGKYVVVEVNPAEEYPEGEEYRIGLHIPGCKNTIMFKDTDLKVVE</sequence>
<dbReference type="AlphaFoldDB" id="A0A2Z5PFJ6"/>
<proteinExistence type="predicted"/>
<evidence type="ECO:0000313" key="2">
    <source>
        <dbReference type="Proteomes" id="UP000263689"/>
    </source>
</evidence>
<dbReference type="KEGG" id="mmao:MMOS7_04830"/>
<accession>A0A2Z5PFJ6</accession>
<protein>
    <submittedName>
        <fullName evidence="1">Uncharacterized protein</fullName>
    </submittedName>
</protein>
<dbReference type="EMBL" id="AP011528">
    <property type="protein sequence ID" value="BAP62569.1"/>
    <property type="molecule type" value="Genomic_DNA"/>
</dbReference>
<evidence type="ECO:0000313" key="1">
    <source>
        <dbReference type="EMBL" id="BAP62569.1"/>
    </source>
</evidence>
<organism evidence="1 2">
    <name type="scientific">Methanococcus maripaludis OS7</name>
    <dbReference type="NCBI Taxonomy" id="637915"/>
    <lineage>
        <taxon>Archaea</taxon>
        <taxon>Methanobacteriati</taxon>
        <taxon>Methanobacteriota</taxon>
        <taxon>Methanomada group</taxon>
        <taxon>Methanococci</taxon>
        <taxon>Methanococcales</taxon>
        <taxon>Methanococcaceae</taxon>
        <taxon>Methanococcus</taxon>
    </lineage>
</organism>